<dbReference type="Proteomes" id="UP000321717">
    <property type="component" value="Unassembled WGS sequence"/>
</dbReference>
<keyword evidence="2" id="KW-1185">Reference proteome</keyword>
<dbReference type="EMBL" id="BJZP01000011">
    <property type="protein sequence ID" value="GEO85557.1"/>
    <property type="molecule type" value="Genomic_DNA"/>
</dbReference>
<sequence length="125" mass="14096">MTTKYPRDPDSTIRILKTFYKMGDVGAMYYYNDLWDLEAAEKSGEQEVAARELEGLIIEMRAFERTHGRGSCLQLEHPSVIALIAKGHYPDDVIGNAQGVEWTPAAYPGWEYPGVLPRNKDTSSK</sequence>
<name>A0A512HJD0_9HYPH</name>
<evidence type="ECO:0000313" key="2">
    <source>
        <dbReference type="Proteomes" id="UP000321717"/>
    </source>
</evidence>
<accession>A0A512HJD0</accession>
<proteinExistence type="predicted"/>
<reference evidence="1 2" key="1">
    <citation type="submission" date="2019-07" db="EMBL/GenBank/DDBJ databases">
        <title>Whole genome shotgun sequence of Rhizobium naphthalenivorans NBRC 107585.</title>
        <authorList>
            <person name="Hosoyama A."/>
            <person name="Uohara A."/>
            <person name="Ohji S."/>
            <person name="Ichikawa N."/>
        </authorList>
    </citation>
    <scope>NUCLEOTIDE SEQUENCE [LARGE SCALE GENOMIC DNA]</scope>
    <source>
        <strain evidence="1 2">NBRC 107585</strain>
    </source>
</reference>
<organism evidence="1 2">
    <name type="scientific">Ciceribacter naphthalenivorans</name>
    <dbReference type="NCBI Taxonomy" id="1118451"/>
    <lineage>
        <taxon>Bacteria</taxon>
        <taxon>Pseudomonadati</taxon>
        <taxon>Pseudomonadota</taxon>
        <taxon>Alphaproteobacteria</taxon>
        <taxon>Hyphomicrobiales</taxon>
        <taxon>Rhizobiaceae</taxon>
        <taxon>Ciceribacter</taxon>
    </lineage>
</organism>
<protein>
    <submittedName>
        <fullName evidence="1">Uncharacterized protein</fullName>
    </submittedName>
</protein>
<comment type="caution">
    <text evidence="1">The sequence shown here is derived from an EMBL/GenBank/DDBJ whole genome shotgun (WGS) entry which is preliminary data.</text>
</comment>
<evidence type="ECO:0000313" key="1">
    <source>
        <dbReference type="EMBL" id="GEO85557.1"/>
    </source>
</evidence>
<gene>
    <name evidence="1" type="ORF">RNA01_24890</name>
</gene>
<dbReference type="AlphaFoldDB" id="A0A512HJD0"/>
<dbReference type="RefSeq" id="WP_147180531.1">
    <property type="nucleotide sequence ID" value="NZ_BJZP01000011.1"/>
</dbReference>